<dbReference type="Proteomes" id="UP000215694">
    <property type="component" value="Unassembled WGS sequence"/>
</dbReference>
<dbReference type="PIRSF" id="PIRSF016907">
    <property type="entry name" value="Kin_ATP-NAD"/>
    <property type="match status" value="1"/>
</dbReference>
<sequence>MIEIGLIVNPIAGMGGSVGLKGTDGEDVLNKAISLGSKPKANIKAKRALEELFSLKKEIKILTCSEDMGENEARELGYNVEVIFNKNKGKTSSEDTISACKLMIDRNIKILLFVGGDGTARDIYKGVGDSLVTIGIPAGVKIHSPVYAINPKIGGETTLKYIKGNIKGFSKKEVVDIDEAEYRLGKVNTKLYGYLNVPNEKRSMQNKKAPTPLSEEASQRAIGLYITDYMKEDVVYIIGPGTTTRAVLDTLNLESTLLGVDIIKNKRILRLDANENDILQIAKDNNCKLVITPTGGQGYLLGRGNQQISANVIREVGRDNIIVVSTLYKLQSLKFQPLYVDTFSEEVDNLLNGYMKIVVGYKDEIVYPVRK</sequence>
<keyword evidence="2" id="KW-1185">Reference proteome</keyword>
<dbReference type="PANTHER" id="PTHR40697:SF2">
    <property type="entry name" value="ATP-NAD KINASE-RELATED"/>
    <property type="match status" value="1"/>
</dbReference>
<reference evidence="1 2" key="1">
    <citation type="journal article" date="2017" name="Genome Announc.">
        <title>Draft Genome Sequence of Romboutsia weinsteinii sp. nov. Strain CCRI-19649(T) Isolated from Surface Water.</title>
        <authorList>
            <person name="Maheux A.F."/>
            <person name="Boudreau D.K."/>
            <person name="Berube E."/>
            <person name="Boissinot M."/>
            <person name="Cantin P."/>
            <person name="Raymond F."/>
            <person name="Corbeil J."/>
            <person name="Omar R.F."/>
            <person name="Bergeron M.G."/>
        </authorList>
    </citation>
    <scope>NUCLEOTIDE SEQUENCE [LARGE SCALE GENOMIC DNA]</scope>
    <source>
        <strain evidence="1 2">CCRI-19649</strain>
    </source>
</reference>
<dbReference type="RefSeq" id="WP_094367141.1">
    <property type="nucleotide sequence ID" value="NZ_NOJY02000031.1"/>
</dbReference>
<comment type="caution">
    <text evidence="1">The sequence shown here is derived from an EMBL/GenBank/DDBJ whole genome shotgun (WGS) entry which is preliminary data.</text>
</comment>
<dbReference type="GO" id="GO:0006741">
    <property type="term" value="P:NADP+ biosynthetic process"/>
    <property type="evidence" value="ECO:0007669"/>
    <property type="project" value="InterPro"/>
</dbReference>
<dbReference type="OrthoDB" id="5511344at2"/>
<dbReference type="Pfam" id="PF20143">
    <property type="entry name" value="NAD_kinase_C"/>
    <property type="match status" value="1"/>
</dbReference>
<accession>A0A371J0G3</accession>
<dbReference type="GO" id="GO:0003951">
    <property type="term" value="F:NAD+ kinase activity"/>
    <property type="evidence" value="ECO:0007669"/>
    <property type="project" value="InterPro"/>
</dbReference>
<dbReference type="AlphaFoldDB" id="A0A371J0G3"/>
<keyword evidence="1" id="KW-0808">Transferase</keyword>
<organism evidence="1 2">
    <name type="scientific">Romboutsia weinsteinii</name>
    <dbReference type="NCBI Taxonomy" id="2020949"/>
    <lineage>
        <taxon>Bacteria</taxon>
        <taxon>Bacillati</taxon>
        <taxon>Bacillota</taxon>
        <taxon>Clostridia</taxon>
        <taxon>Peptostreptococcales</taxon>
        <taxon>Peptostreptococcaceae</taxon>
        <taxon>Romboutsia</taxon>
    </lineage>
</organism>
<name>A0A371J0G3_9FIRM</name>
<dbReference type="InterPro" id="IPR011386">
    <property type="entry name" value="Put_ATP-NAD_kin"/>
</dbReference>
<evidence type="ECO:0000313" key="1">
    <source>
        <dbReference type="EMBL" id="RDY26250.1"/>
    </source>
</evidence>
<dbReference type="EMBL" id="NOJY02000031">
    <property type="protein sequence ID" value="RDY26250.1"/>
    <property type="molecule type" value="Genomic_DNA"/>
</dbReference>
<evidence type="ECO:0000313" key="2">
    <source>
        <dbReference type="Proteomes" id="UP000215694"/>
    </source>
</evidence>
<dbReference type="InterPro" id="IPR039065">
    <property type="entry name" value="AcoX-like"/>
</dbReference>
<keyword evidence="1" id="KW-0418">Kinase</keyword>
<dbReference type="Pfam" id="PF01513">
    <property type="entry name" value="NAD_kinase"/>
    <property type="match status" value="1"/>
</dbReference>
<gene>
    <name evidence="1" type="ORF">CHL78_014225</name>
</gene>
<dbReference type="InterPro" id="IPR002504">
    <property type="entry name" value="NADK"/>
</dbReference>
<proteinExistence type="predicted"/>
<protein>
    <submittedName>
        <fullName evidence="1">ATP-NAD kinase</fullName>
    </submittedName>
</protein>
<dbReference type="PANTHER" id="PTHR40697">
    <property type="entry name" value="ACETOIN CATABOLISM PROTEIN X"/>
    <property type="match status" value="1"/>
</dbReference>